<proteinExistence type="predicted"/>
<accession>Q0E3X2</accession>
<name>Q0E3X2_ORYSJ</name>
<reference evidence="1 2" key="1">
    <citation type="journal article" date="2005" name="Nature">
        <title>The map-based sequence of the rice genome.</title>
        <authorList>
            <consortium name="International rice genome sequencing project (IRGSP)"/>
            <person name="Matsumoto T."/>
            <person name="Wu J."/>
            <person name="Kanamori H."/>
            <person name="Katayose Y."/>
            <person name="Fujisawa M."/>
            <person name="Namiki N."/>
            <person name="Mizuno H."/>
            <person name="Yamamoto K."/>
            <person name="Antonio B.A."/>
            <person name="Baba T."/>
            <person name="Sakata K."/>
            <person name="Nagamura Y."/>
            <person name="Aoki H."/>
            <person name="Arikawa K."/>
            <person name="Arita K."/>
            <person name="Bito T."/>
            <person name="Chiden Y."/>
            <person name="Fujitsuka N."/>
            <person name="Fukunaka R."/>
            <person name="Hamada M."/>
            <person name="Harada C."/>
            <person name="Hayashi A."/>
            <person name="Hijishita S."/>
            <person name="Honda M."/>
            <person name="Hosokawa S."/>
            <person name="Ichikawa Y."/>
            <person name="Idonuma A."/>
            <person name="Iijima M."/>
            <person name="Ikeda M."/>
            <person name="Ikeno M."/>
            <person name="Ito K."/>
            <person name="Ito S."/>
            <person name="Ito T."/>
            <person name="Ito Y."/>
            <person name="Ito Y."/>
            <person name="Iwabuchi A."/>
            <person name="Kamiya K."/>
            <person name="Karasawa W."/>
            <person name="Kurita K."/>
            <person name="Katagiri S."/>
            <person name="Kikuta A."/>
            <person name="Kobayashi H."/>
            <person name="Kobayashi N."/>
            <person name="Machita K."/>
            <person name="Maehara T."/>
            <person name="Masukawa M."/>
            <person name="Mizubayashi T."/>
            <person name="Mukai Y."/>
            <person name="Nagasaki H."/>
            <person name="Nagata Y."/>
            <person name="Naito S."/>
            <person name="Nakashima M."/>
            <person name="Nakama Y."/>
            <person name="Nakamichi Y."/>
            <person name="Nakamura M."/>
            <person name="Meguro A."/>
            <person name="Negishi M."/>
            <person name="Ohta I."/>
            <person name="Ohta T."/>
            <person name="Okamoto M."/>
            <person name="Ono N."/>
            <person name="Saji S."/>
            <person name="Sakaguchi M."/>
            <person name="Sakai K."/>
            <person name="Shibata M."/>
            <person name="Shimokawa T."/>
            <person name="Song J."/>
            <person name="Takazaki Y."/>
            <person name="Terasawa K."/>
            <person name="Tsugane M."/>
            <person name="Tsuji K."/>
            <person name="Ueda S."/>
            <person name="Waki K."/>
            <person name="Yamagata H."/>
            <person name="Yamamoto M."/>
            <person name="Yamamoto S."/>
            <person name="Yamane H."/>
            <person name="Yoshiki S."/>
            <person name="Yoshihara R."/>
            <person name="Yukawa K."/>
            <person name="Zhong H."/>
            <person name="Yano M."/>
            <person name="Yuan Q."/>
            <person name="Ouyang S."/>
            <person name="Liu J."/>
            <person name="Jones K.M."/>
            <person name="Gansberger K."/>
            <person name="Moffat K."/>
            <person name="Hill J."/>
            <person name="Bera J."/>
            <person name="Fadrosh D."/>
            <person name="Jin S."/>
            <person name="Johri S."/>
            <person name="Kim M."/>
            <person name="Overton L."/>
            <person name="Reardon M."/>
            <person name="Tsitrin T."/>
            <person name="Vuong H."/>
            <person name="Weaver B."/>
            <person name="Ciecko A."/>
            <person name="Tallon L."/>
            <person name="Jackson J."/>
            <person name="Pai G."/>
            <person name="Aken S.V."/>
            <person name="Utterback T."/>
            <person name="Reidmuller S."/>
            <person name="Feldblyum T."/>
            <person name="Hsiao J."/>
            <person name="Zismann V."/>
            <person name="Iobst S."/>
            <person name="de Vazeille A.R."/>
            <person name="Buell C.R."/>
            <person name="Ying K."/>
            <person name="Li Y."/>
            <person name="Lu T."/>
            <person name="Huang Y."/>
            <person name="Zhao Q."/>
            <person name="Feng Q."/>
            <person name="Zhang L."/>
            <person name="Zhu J."/>
            <person name="Weng Q."/>
            <person name="Mu J."/>
            <person name="Lu Y."/>
            <person name="Fan D."/>
            <person name="Liu Y."/>
            <person name="Guan J."/>
            <person name="Zhang Y."/>
            <person name="Yu S."/>
            <person name="Liu X."/>
            <person name="Zhang Y."/>
            <person name="Hong G."/>
            <person name="Han B."/>
            <person name="Choisne N."/>
            <person name="Demange N."/>
            <person name="Orjeda G."/>
            <person name="Samain S."/>
            <person name="Cattolico L."/>
            <person name="Pelletier E."/>
            <person name="Couloux A."/>
            <person name="Segurens B."/>
            <person name="Wincker P."/>
            <person name="D'Hont A."/>
            <person name="Scarpelli C."/>
            <person name="Weissenbach J."/>
            <person name="Salanoubat M."/>
            <person name="Quetier F."/>
            <person name="Yu Y."/>
            <person name="Kim H.R."/>
            <person name="Rambo T."/>
            <person name="Currie J."/>
            <person name="Collura K."/>
            <person name="Luo M."/>
            <person name="Yang T."/>
            <person name="Ammiraju J.S.S."/>
            <person name="Engler F."/>
            <person name="Soderlund C."/>
            <person name="Wing R.A."/>
            <person name="Palmer L.E."/>
            <person name="de la Bastide M."/>
            <person name="Spiegel L."/>
            <person name="Nascimento L."/>
            <person name="Zutavern T."/>
            <person name="O'Shaughnessy A."/>
            <person name="Dike S."/>
            <person name="Dedhia N."/>
            <person name="Preston R."/>
            <person name="Balija V."/>
            <person name="McCombie W.R."/>
            <person name="Chow T."/>
            <person name="Chen H."/>
            <person name="Chung M."/>
            <person name="Chen C."/>
            <person name="Shaw J."/>
            <person name="Wu H."/>
            <person name="Hsiao K."/>
            <person name="Chao Y."/>
            <person name="Chu M."/>
            <person name="Cheng C."/>
            <person name="Hour A."/>
            <person name="Lee P."/>
            <person name="Lin S."/>
            <person name="Lin Y."/>
            <person name="Liou J."/>
            <person name="Liu S."/>
            <person name="Hsing Y."/>
            <person name="Raghuvanshi S."/>
            <person name="Mohanty A."/>
            <person name="Bharti A.K."/>
            <person name="Gaur A."/>
            <person name="Gupta V."/>
            <person name="Kumar D."/>
            <person name="Ravi V."/>
            <person name="Vij S."/>
            <person name="Kapur A."/>
            <person name="Khurana P."/>
            <person name="Khurana P."/>
            <person name="Khurana J.P."/>
            <person name="Tyagi A.K."/>
            <person name="Gaikwad K."/>
            <person name="Singh A."/>
            <person name="Dalal V."/>
            <person name="Srivastava S."/>
            <person name="Dixit A."/>
            <person name="Pal A.K."/>
            <person name="Ghazi I.A."/>
            <person name="Yadav M."/>
            <person name="Pandit A."/>
            <person name="Bhargava A."/>
            <person name="Sureshbabu K."/>
            <person name="Batra K."/>
            <person name="Sharma T.R."/>
            <person name="Mohapatra T."/>
            <person name="Singh N.K."/>
            <person name="Messing J."/>
            <person name="Nelson A.B."/>
            <person name="Fuks G."/>
            <person name="Kavchok S."/>
            <person name="Keizer G."/>
            <person name="Linton E."/>
            <person name="Llaca V."/>
            <person name="Song R."/>
            <person name="Tanyolac B."/>
            <person name="Young S."/>
            <person name="Ho-Il K."/>
            <person name="Hahn J.H."/>
            <person name="Sangsakoo G."/>
            <person name="Vanavichit A."/>
            <person name="de Mattos Luiz.A.T."/>
            <person name="Zimmer P.D."/>
            <person name="Malone G."/>
            <person name="Dellagostin O."/>
            <person name="de Oliveira A.C."/>
            <person name="Bevan M."/>
            <person name="Bancroft I."/>
            <person name="Minx P."/>
            <person name="Cordum H."/>
            <person name="Wilson R."/>
            <person name="Cheng Z."/>
            <person name="Jin W."/>
            <person name="Jiang J."/>
            <person name="Leong S.A."/>
            <person name="Iwama H."/>
            <person name="Gojobori T."/>
            <person name="Itoh T."/>
            <person name="Niimura Y."/>
            <person name="Fujii Y."/>
            <person name="Habara T."/>
            <person name="Sakai H."/>
            <person name="Sato Y."/>
            <person name="Wilson G."/>
            <person name="Kumar K."/>
            <person name="McCouch S."/>
            <person name="Juretic N."/>
            <person name="Hoen D."/>
            <person name="Wright S."/>
            <person name="Bruskiewich R."/>
            <person name="Bureau T."/>
            <person name="Miyao A."/>
            <person name="Hirochika H."/>
            <person name="Nishikawa T."/>
            <person name="Kadowaki K."/>
            <person name="Sugiura M."/>
            <person name="Burr B."/>
            <person name="Sasaki T."/>
        </authorList>
    </citation>
    <scope>NUCLEOTIDE SEQUENCE [LARGE SCALE GENOMIC DNA]</scope>
    <source>
        <strain evidence="2">cv. Nipponbare</strain>
    </source>
</reference>
<dbReference type="AlphaFoldDB" id="Q0E3X2"/>
<dbReference type="Proteomes" id="UP000000763">
    <property type="component" value="Chromosome 2"/>
</dbReference>
<evidence type="ECO:0000313" key="1">
    <source>
        <dbReference type="EMBL" id="BAF07816.1"/>
    </source>
</evidence>
<organism evidence="1 2">
    <name type="scientific">Oryza sativa subsp. japonica</name>
    <name type="common">Rice</name>
    <dbReference type="NCBI Taxonomy" id="39947"/>
    <lineage>
        <taxon>Eukaryota</taxon>
        <taxon>Viridiplantae</taxon>
        <taxon>Streptophyta</taxon>
        <taxon>Embryophyta</taxon>
        <taxon>Tracheophyta</taxon>
        <taxon>Spermatophyta</taxon>
        <taxon>Magnoliopsida</taxon>
        <taxon>Liliopsida</taxon>
        <taxon>Poales</taxon>
        <taxon>Poaceae</taxon>
        <taxon>BOP clade</taxon>
        <taxon>Oryzoideae</taxon>
        <taxon>Oryzeae</taxon>
        <taxon>Oryzinae</taxon>
        <taxon>Oryza</taxon>
        <taxon>Oryza sativa</taxon>
    </lineage>
</organism>
<dbReference type="EMBL" id="AP008208">
    <property type="protein sequence ID" value="BAF07816.1"/>
    <property type="molecule type" value="Genomic_DNA"/>
</dbReference>
<gene>
    <name evidence="1" type="ordered locus">Os02g0150600</name>
</gene>
<feature type="non-terminal residue" evidence="1">
    <location>
        <position position="1"/>
    </location>
</feature>
<sequence length="75" mass="8613">LKVLVTANWRSKPLDFRWHLSLLKKRKGWLSCRSSLSVAAYQAGLNLDICLSVRQVSRWYICLCVITSLMSAMNI</sequence>
<dbReference type="KEGG" id="dosa:Os02g0150600"/>
<evidence type="ECO:0000313" key="2">
    <source>
        <dbReference type="Proteomes" id="UP000000763"/>
    </source>
</evidence>
<reference evidence="2" key="2">
    <citation type="journal article" date="2008" name="Nucleic Acids Res.">
        <title>The rice annotation project database (RAP-DB): 2008 update.</title>
        <authorList>
            <consortium name="The rice annotation project (RAP)"/>
        </authorList>
    </citation>
    <scope>GENOME REANNOTATION</scope>
    <source>
        <strain evidence="2">cv. Nipponbare</strain>
    </source>
</reference>
<protein>
    <submittedName>
        <fullName evidence="1">Os02g0150600 protein</fullName>
    </submittedName>
</protein>